<reference evidence="3 4" key="1">
    <citation type="submission" date="2019-09" db="EMBL/GenBank/DDBJ databases">
        <title>Phylogeny of genus Pseudoclavibacter and closely related genus.</title>
        <authorList>
            <person name="Li Y."/>
        </authorList>
    </citation>
    <scope>NUCLEOTIDE SEQUENCE [LARGE SCALE GENOMIC DNA]</scope>
    <source>
        <strain evidence="3 4">EGI 60007</strain>
    </source>
</reference>
<dbReference type="AlphaFoldDB" id="A0A6H9WM32"/>
<dbReference type="OrthoDB" id="4623238at2"/>
<evidence type="ECO:0000256" key="1">
    <source>
        <dbReference type="SAM" id="Phobius"/>
    </source>
</evidence>
<dbReference type="InterPro" id="IPR036465">
    <property type="entry name" value="vWFA_dom_sf"/>
</dbReference>
<name>A0A6H9WM32_9MICO</name>
<evidence type="ECO:0000259" key="2">
    <source>
        <dbReference type="PROSITE" id="PS50234"/>
    </source>
</evidence>
<comment type="caution">
    <text evidence="3">The sequence shown here is derived from an EMBL/GenBank/DDBJ whole genome shotgun (WGS) entry which is preliminary data.</text>
</comment>
<keyword evidence="1" id="KW-0472">Membrane</keyword>
<accession>A0A6H9WM32</accession>
<protein>
    <submittedName>
        <fullName evidence="3">VWA domain-containing protein</fullName>
    </submittedName>
</protein>
<keyword evidence="1" id="KW-1133">Transmembrane helix</keyword>
<dbReference type="InterPro" id="IPR002035">
    <property type="entry name" value="VWF_A"/>
</dbReference>
<keyword evidence="4" id="KW-1185">Reference proteome</keyword>
<feature type="transmembrane region" description="Helical" evidence="1">
    <location>
        <begin position="6"/>
        <end position="26"/>
    </location>
</feature>
<feature type="transmembrane region" description="Helical" evidence="1">
    <location>
        <begin position="59"/>
        <end position="84"/>
    </location>
</feature>
<evidence type="ECO:0000313" key="3">
    <source>
        <dbReference type="EMBL" id="KAB1649906.1"/>
    </source>
</evidence>
<proteinExistence type="predicted"/>
<evidence type="ECO:0000313" key="4">
    <source>
        <dbReference type="Proteomes" id="UP000431744"/>
    </source>
</evidence>
<dbReference type="Gene3D" id="3.40.50.410">
    <property type="entry name" value="von Willebrand factor, type A domain"/>
    <property type="match status" value="1"/>
</dbReference>
<dbReference type="SUPFAM" id="SSF53300">
    <property type="entry name" value="vWA-like"/>
    <property type="match status" value="1"/>
</dbReference>
<dbReference type="EMBL" id="WBJY01000001">
    <property type="protein sequence ID" value="KAB1649906.1"/>
    <property type="molecule type" value="Genomic_DNA"/>
</dbReference>
<keyword evidence="1" id="KW-0812">Transmembrane</keyword>
<feature type="transmembrane region" description="Helical" evidence="1">
    <location>
        <begin position="307"/>
        <end position="327"/>
    </location>
</feature>
<dbReference type="Proteomes" id="UP000431744">
    <property type="component" value="Unassembled WGS sequence"/>
</dbReference>
<gene>
    <name evidence="3" type="ORF">F8O04_06690</name>
</gene>
<dbReference type="RefSeq" id="WP_158028490.1">
    <property type="nucleotide sequence ID" value="NZ_BMHG01000001.1"/>
</dbReference>
<dbReference type="PROSITE" id="PS50234">
    <property type="entry name" value="VWFA"/>
    <property type="match status" value="1"/>
</dbReference>
<feature type="domain" description="VWFA" evidence="2">
    <location>
        <begin position="96"/>
        <end position="286"/>
    </location>
</feature>
<sequence length="329" mass="35635">MAIAFWYVTVGLLALAAAVGLAAWFLRRRKATTARIPVANSERLTRLPSYRRALMRATAMLSVAAVALAVVLVTTAVASGRWIYQQIETPEKFNRDIVLCLDISGSMIDYDVEVIDRYLEMLPGFDGERMALMLWDSTAAEVFPLTDDYAFVETQLTEVRDQMAAASGAGIGGSDTFTYGTQNAPGASLVGDGLASCVLAFDGDTEDGRSRSVIFATDNAVNGSPIISLPDAASFAQSQEVKVYGLDANTYEDAFADEYRTAVVQNGGLYYKLTDTASVKGIVDEITSDQTSLMQGAPQVLVVDRPAGWLIIMLVGFTVYLVIVWRVRL</sequence>
<organism evidence="3 4">
    <name type="scientific">Pseudoclavibacter endophyticus</name>
    <dbReference type="NCBI Taxonomy" id="1778590"/>
    <lineage>
        <taxon>Bacteria</taxon>
        <taxon>Bacillati</taxon>
        <taxon>Actinomycetota</taxon>
        <taxon>Actinomycetes</taxon>
        <taxon>Micrococcales</taxon>
        <taxon>Microbacteriaceae</taxon>
        <taxon>Pseudoclavibacter</taxon>
    </lineage>
</organism>